<evidence type="ECO:0000313" key="1">
    <source>
        <dbReference type="EMBL" id="GAF69602.1"/>
    </source>
</evidence>
<protein>
    <submittedName>
        <fullName evidence="1">Uncharacterized protein</fullName>
    </submittedName>
</protein>
<dbReference type="EMBL" id="BARS01009082">
    <property type="protein sequence ID" value="GAF69602.1"/>
    <property type="molecule type" value="Genomic_DNA"/>
</dbReference>
<accession>X0S0Y0</accession>
<name>X0S0Y0_9ZZZZ</name>
<organism evidence="1">
    <name type="scientific">marine sediment metagenome</name>
    <dbReference type="NCBI Taxonomy" id="412755"/>
    <lineage>
        <taxon>unclassified sequences</taxon>
        <taxon>metagenomes</taxon>
        <taxon>ecological metagenomes</taxon>
    </lineage>
</organism>
<reference evidence="1" key="1">
    <citation type="journal article" date="2014" name="Front. Microbiol.">
        <title>High frequency of phylogenetically diverse reductive dehalogenase-homologous genes in deep subseafloor sedimentary metagenomes.</title>
        <authorList>
            <person name="Kawai M."/>
            <person name="Futagami T."/>
            <person name="Toyoda A."/>
            <person name="Takaki Y."/>
            <person name="Nishi S."/>
            <person name="Hori S."/>
            <person name="Arai W."/>
            <person name="Tsubouchi T."/>
            <person name="Morono Y."/>
            <person name="Uchiyama I."/>
            <person name="Ito T."/>
            <person name="Fujiyama A."/>
            <person name="Inagaki F."/>
            <person name="Takami H."/>
        </authorList>
    </citation>
    <scope>NUCLEOTIDE SEQUENCE</scope>
    <source>
        <strain evidence="1">Expedition CK06-06</strain>
    </source>
</reference>
<feature type="non-terminal residue" evidence="1">
    <location>
        <position position="57"/>
    </location>
</feature>
<sequence length="57" mass="6641">MNEEFSVGVLVGMEYRYYADECRAVSIYPPYKNGSKMVQSMIELVSIDDEEPFCSYR</sequence>
<dbReference type="AlphaFoldDB" id="X0S0Y0"/>
<comment type="caution">
    <text evidence="1">The sequence shown here is derived from an EMBL/GenBank/DDBJ whole genome shotgun (WGS) entry which is preliminary data.</text>
</comment>
<proteinExistence type="predicted"/>
<gene>
    <name evidence="1" type="ORF">S01H1_17159</name>
</gene>